<keyword evidence="2" id="KW-1185">Reference proteome</keyword>
<sequence>MHVSPEEIARRLQTIALPPPTVHPEVESFFEDDYIDDITVQHDESETEGHRKLSRGQRRLWRVLKREMLDNLKETVLTRHRRKGCWLQA</sequence>
<dbReference type="EMBL" id="CAGA01000003">
    <property type="protein sequence ID" value="CCE27138.1"/>
    <property type="molecule type" value="Genomic_DNA"/>
</dbReference>
<name>M1W5A1_CLAP2</name>
<dbReference type="VEuPathDB" id="FungiDB:CPUR_00610"/>
<evidence type="ECO:0000313" key="2">
    <source>
        <dbReference type="Proteomes" id="UP000016801"/>
    </source>
</evidence>
<dbReference type="AlphaFoldDB" id="M1W5A1"/>
<organism evidence="1 2">
    <name type="scientific">Claviceps purpurea (strain 20.1)</name>
    <name type="common">Ergot fungus</name>
    <name type="synonym">Sphacelia segetum</name>
    <dbReference type="NCBI Taxonomy" id="1111077"/>
    <lineage>
        <taxon>Eukaryota</taxon>
        <taxon>Fungi</taxon>
        <taxon>Dikarya</taxon>
        <taxon>Ascomycota</taxon>
        <taxon>Pezizomycotina</taxon>
        <taxon>Sordariomycetes</taxon>
        <taxon>Hypocreomycetidae</taxon>
        <taxon>Hypocreales</taxon>
        <taxon>Clavicipitaceae</taxon>
        <taxon>Claviceps</taxon>
    </lineage>
</organism>
<comment type="caution">
    <text evidence="1">The sequence shown here is derived from an EMBL/GenBank/DDBJ whole genome shotgun (WGS) entry which is preliminary data.</text>
</comment>
<proteinExistence type="predicted"/>
<gene>
    <name evidence="1" type="ORF">CPUR_00610</name>
</gene>
<reference evidence="1 2" key="1">
    <citation type="journal article" date="2013" name="PLoS Genet.">
        <title>Plant-symbiotic fungi as chemical engineers: Multi-genome analysis of the Clavicipitaceae reveals dynamics of alkaloid loci.</title>
        <authorList>
            <person name="Schardl C.L."/>
            <person name="Young C.A."/>
            <person name="Hesse U."/>
            <person name="Amyotte S.G."/>
            <person name="Andreeva K."/>
            <person name="Calie P.J."/>
            <person name="Fleetwood D.J."/>
            <person name="Haws D.C."/>
            <person name="Moore N."/>
            <person name="Oeser B."/>
            <person name="Panaccione D.G."/>
            <person name="Schweri K.K."/>
            <person name="Voisey C.R."/>
            <person name="Farman M.L."/>
            <person name="Jaromczyk J.W."/>
            <person name="Roe B.A."/>
            <person name="O'Sullivan D.M."/>
            <person name="Scott B."/>
            <person name="Tudzynski P."/>
            <person name="An Z."/>
            <person name="Arnaoudova E.G."/>
            <person name="Bullock C.T."/>
            <person name="Charlton N.D."/>
            <person name="Chen L."/>
            <person name="Cox M."/>
            <person name="Dinkins R.D."/>
            <person name="Florea S."/>
            <person name="Glenn A.E."/>
            <person name="Gordon A."/>
            <person name="Gueldener U."/>
            <person name="Harris D.R."/>
            <person name="Hollin W."/>
            <person name="Jaromczyk J."/>
            <person name="Johnson R.D."/>
            <person name="Khan A.K."/>
            <person name="Leistner E."/>
            <person name="Leuchtmann A."/>
            <person name="Li C."/>
            <person name="Liu J."/>
            <person name="Liu J."/>
            <person name="Liu M."/>
            <person name="Mace W."/>
            <person name="Machado C."/>
            <person name="Nagabhyru P."/>
            <person name="Pan J."/>
            <person name="Schmid J."/>
            <person name="Sugawara K."/>
            <person name="Steiner U."/>
            <person name="Takach J.E."/>
            <person name="Tanaka E."/>
            <person name="Webb J.S."/>
            <person name="Wilson E.V."/>
            <person name="Wiseman J.L."/>
            <person name="Yoshida R."/>
            <person name="Zeng Z."/>
        </authorList>
    </citation>
    <scope>NUCLEOTIDE SEQUENCE [LARGE SCALE GENOMIC DNA]</scope>
    <source>
        <strain evidence="1 2">20.1</strain>
    </source>
</reference>
<dbReference type="HOGENOM" id="CLU_2454544_0_0_1"/>
<evidence type="ECO:0000313" key="1">
    <source>
        <dbReference type="EMBL" id="CCE27138.1"/>
    </source>
</evidence>
<accession>M1W5A1</accession>
<protein>
    <submittedName>
        <fullName evidence="1">Uncharacterized protein</fullName>
    </submittedName>
</protein>
<dbReference type="Proteomes" id="UP000016801">
    <property type="component" value="Unassembled WGS sequence"/>
</dbReference>